<reference evidence="9 10" key="1">
    <citation type="submission" date="2016-08" db="EMBL/GenBank/DDBJ databases">
        <title>Genomes of anaerobic fungi encode conserved fungal cellulosomes for biomass hydrolysis.</title>
        <authorList>
            <consortium name="DOE Joint Genome Institute"/>
            <person name="Haitjema C.H."/>
            <person name="Gilmore S.P."/>
            <person name="Henske J.K."/>
            <person name="Solomon K.V."/>
            <person name="De Groot R."/>
            <person name="Kuo A."/>
            <person name="Mondo S.J."/>
            <person name="Salamov A.A."/>
            <person name="Labutti K."/>
            <person name="Zhao Z."/>
            <person name="Chiniquy J."/>
            <person name="Barry K."/>
            <person name="Brewer H.M."/>
            <person name="Purvine S.O."/>
            <person name="Wright A.T."/>
            <person name="Boxma B."/>
            <person name="Van Alen T."/>
            <person name="Hackstein J.H."/>
            <person name="Baker S.E."/>
            <person name="Grigoriev I.V."/>
            <person name="O'Malley M.A."/>
        </authorList>
    </citation>
    <scope>NUCLEOTIDE SEQUENCE [LARGE SCALE GENOMIC DNA]</scope>
    <source>
        <strain evidence="10">finn</strain>
    </source>
</reference>
<sequence>MNNYNNQNNNNENTESVFTKFKEWYTGIPLVTRYIMTLSFAVPILMNFGIVGTKTIALIGPAIYEKLQIWRLFTHFFVNKLSFGFLMNIFFLYQSLSTLENQQFYGRKADYVWFFVFGMLVLDLVGVVRGYFFLPQAFMFYIMYYWSQTNRNSNVSFMFGFQFKAIYFPFVLIAFGLLTGGGLDLTQLLGIGVGHIYYFLKDIWPNQYGGRQFLATPNFIKKLFPEDIEQEQPQTGPTDDGKYKWGSGHKLN</sequence>
<organism evidence="9 10">
    <name type="scientific">Piromyces finnis</name>
    <dbReference type="NCBI Taxonomy" id="1754191"/>
    <lineage>
        <taxon>Eukaryota</taxon>
        <taxon>Fungi</taxon>
        <taxon>Fungi incertae sedis</taxon>
        <taxon>Chytridiomycota</taxon>
        <taxon>Chytridiomycota incertae sedis</taxon>
        <taxon>Neocallimastigomycetes</taxon>
        <taxon>Neocallimastigales</taxon>
        <taxon>Neocallimastigaceae</taxon>
        <taxon>Piromyces</taxon>
    </lineage>
</organism>
<evidence type="ECO:0000256" key="5">
    <source>
        <dbReference type="ARBA" id="ARBA00022989"/>
    </source>
</evidence>
<dbReference type="OrthoDB" id="1716531at2759"/>
<dbReference type="SUPFAM" id="SSF144091">
    <property type="entry name" value="Rhomboid-like"/>
    <property type="match status" value="1"/>
</dbReference>
<evidence type="ECO:0000256" key="8">
    <source>
        <dbReference type="SAM" id="MobiDB-lite"/>
    </source>
</evidence>
<dbReference type="Pfam" id="PF04511">
    <property type="entry name" value="DER1"/>
    <property type="match status" value="1"/>
</dbReference>
<dbReference type="EMBL" id="MCFH01000033">
    <property type="protein sequence ID" value="ORX46902.1"/>
    <property type="molecule type" value="Genomic_DNA"/>
</dbReference>
<protein>
    <recommendedName>
        <fullName evidence="7">Derlin</fullName>
    </recommendedName>
</protein>
<evidence type="ECO:0000256" key="1">
    <source>
        <dbReference type="ARBA" id="ARBA00004477"/>
    </source>
</evidence>
<proteinExistence type="inferred from homology"/>
<evidence type="ECO:0000256" key="7">
    <source>
        <dbReference type="RuleBase" id="RU363059"/>
    </source>
</evidence>
<evidence type="ECO:0000313" key="9">
    <source>
        <dbReference type="EMBL" id="ORX46902.1"/>
    </source>
</evidence>
<keyword evidence="3 7" id="KW-0812">Transmembrane</keyword>
<name>A0A1Y1V540_9FUNG</name>
<comment type="similarity">
    <text evidence="2 7">Belongs to the derlin family.</text>
</comment>
<comment type="subcellular location">
    <subcellularLocation>
        <location evidence="1 7">Endoplasmic reticulum membrane</location>
        <topology evidence="1 7">Multi-pass membrane protein</topology>
    </subcellularLocation>
</comment>
<accession>A0A1Y1V540</accession>
<feature type="region of interest" description="Disordered" evidence="8">
    <location>
        <begin position="229"/>
        <end position="252"/>
    </location>
</feature>
<dbReference type="AlphaFoldDB" id="A0A1Y1V540"/>
<evidence type="ECO:0000256" key="6">
    <source>
        <dbReference type="ARBA" id="ARBA00023136"/>
    </source>
</evidence>
<reference evidence="9 10" key="2">
    <citation type="submission" date="2016-08" db="EMBL/GenBank/DDBJ databases">
        <title>Pervasive Adenine N6-methylation of Active Genes in Fungi.</title>
        <authorList>
            <consortium name="DOE Joint Genome Institute"/>
            <person name="Mondo S.J."/>
            <person name="Dannebaum R.O."/>
            <person name="Kuo R.C."/>
            <person name="Labutti K."/>
            <person name="Haridas S."/>
            <person name="Kuo A."/>
            <person name="Salamov A."/>
            <person name="Ahrendt S.R."/>
            <person name="Lipzen A."/>
            <person name="Sullivan W."/>
            <person name="Andreopoulos W.B."/>
            <person name="Clum A."/>
            <person name="Lindquist E."/>
            <person name="Daum C."/>
            <person name="Ramamoorthy G.K."/>
            <person name="Gryganskyi A."/>
            <person name="Culley D."/>
            <person name="Magnuson J.K."/>
            <person name="James T.Y."/>
            <person name="O'Malley M.A."/>
            <person name="Stajich J.E."/>
            <person name="Spatafora J.W."/>
            <person name="Visel A."/>
            <person name="Grigoriev I.V."/>
        </authorList>
    </citation>
    <scope>NUCLEOTIDE SEQUENCE [LARGE SCALE GENOMIC DNA]</scope>
    <source>
        <strain evidence="10">finn</strain>
    </source>
</reference>
<feature type="transmembrane region" description="Helical" evidence="7">
    <location>
        <begin position="111"/>
        <end position="134"/>
    </location>
</feature>
<keyword evidence="6 7" id="KW-0472">Membrane</keyword>
<dbReference type="PANTHER" id="PTHR11009">
    <property type="entry name" value="DER1-LIKE PROTEIN, DERLIN"/>
    <property type="match status" value="1"/>
</dbReference>
<keyword evidence="10" id="KW-1185">Reference proteome</keyword>
<dbReference type="InterPro" id="IPR035952">
    <property type="entry name" value="Rhomboid-like_sf"/>
</dbReference>
<feature type="transmembrane region" description="Helical" evidence="7">
    <location>
        <begin position="155"/>
        <end position="177"/>
    </location>
</feature>
<comment type="caution">
    <text evidence="9">The sequence shown here is derived from an EMBL/GenBank/DDBJ whole genome shotgun (WGS) entry which is preliminary data.</text>
</comment>
<gene>
    <name evidence="9" type="ORF">BCR36DRAFT_585007</name>
</gene>
<dbReference type="GO" id="GO:0005789">
    <property type="term" value="C:endoplasmic reticulum membrane"/>
    <property type="evidence" value="ECO:0007669"/>
    <property type="project" value="UniProtKB-SubCell"/>
</dbReference>
<evidence type="ECO:0000256" key="2">
    <source>
        <dbReference type="ARBA" id="ARBA00008917"/>
    </source>
</evidence>
<dbReference type="InterPro" id="IPR007599">
    <property type="entry name" value="DER1"/>
</dbReference>
<keyword evidence="4 7" id="KW-0256">Endoplasmic reticulum</keyword>
<evidence type="ECO:0000313" key="10">
    <source>
        <dbReference type="Proteomes" id="UP000193719"/>
    </source>
</evidence>
<dbReference type="GO" id="GO:0006950">
    <property type="term" value="P:response to stress"/>
    <property type="evidence" value="ECO:0007669"/>
    <property type="project" value="UniProtKB-ARBA"/>
</dbReference>
<comment type="function">
    <text evidence="7">May be involved in the degradation of misfolded endoplasmic reticulum (ER) luminal proteins.</text>
</comment>
<keyword evidence="5 7" id="KW-1133">Transmembrane helix</keyword>
<feature type="transmembrane region" description="Helical" evidence="7">
    <location>
        <begin position="34"/>
        <end position="60"/>
    </location>
</feature>
<dbReference type="Proteomes" id="UP000193719">
    <property type="component" value="Unassembled WGS sequence"/>
</dbReference>
<feature type="transmembrane region" description="Helical" evidence="7">
    <location>
        <begin position="72"/>
        <end position="91"/>
    </location>
</feature>
<evidence type="ECO:0000256" key="3">
    <source>
        <dbReference type="ARBA" id="ARBA00022692"/>
    </source>
</evidence>
<evidence type="ECO:0000256" key="4">
    <source>
        <dbReference type="ARBA" id="ARBA00022824"/>
    </source>
</evidence>
<dbReference type="STRING" id="1754191.A0A1Y1V540"/>